<dbReference type="Proteomes" id="UP000198287">
    <property type="component" value="Unassembled WGS sequence"/>
</dbReference>
<organism evidence="2 3">
    <name type="scientific">Folsomia candida</name>
    <name type="common">Springtail</name>
    <dbReference type="NCBI Taxonomy" id="158441"/>
    <lineage>
        <taxon>Eukaryota</taxon>
        <taxon>Metazoa</taxon>
        <taxon>Ecdysozoa</taxon>
        <taxon>Arthropoda</taxon>
        <taxon>Hexapoda</taxon>
        <taxon>Collembola</taxon>
        <taxon>Entomobryomorpha</taxon>
        <taxon>Isotomoidea</taxon>
        <taxon>Isotomidae</taxon>
        <taxon>Proisotominae</taxon>
        <taxon>Folsomia</taxon>
    </lineage>
</organism>
<name>A0A226D0U7_FOLCA</name>
<feature type="transmembrane region" description="Helical" evidence="1">
    <location>
        <begin position="367"/>
        <end position="387"/>
    </location>
</feature>
<gene>
    <name evidence="2" type="ORF">Fcan01_26476</name>
</gene>
<keyword evidence="3" id="KW-1185">Reference proteome</keyword>
<sequence length="394" mass="45169">MTSAIFNPRTLKIIQISVKLCSSLGSSPYDWDFKRNSITVHSTHRRKIAFTVGTVTSFLYSCFLFWRLVQNFSDPNPSVPVILWLLLWMFITGWGLIGYVNAYMKKEEVAALFKGVKLLAGNLEREYKAFKIAKLVWKFNKIDVFYLVLIYIAILYTVAVTLMFIVAPTKPQYLYSLIPGFGKNWENNYFLFTLFIGIEVYVKASTAWIIMATDTYTILPTLIPTAVWVEYFYGKTRSIPTSLLISNYQNFHILISYYNNAIIPLVAPILPIFCPFVICTLCAFGAIRCHGFLPIFEYVPFLVLANNGVVVLTLVLFPLTADFENSNKLCEKIRQQRKSDKKVDRKRIAGLQPFGVRLGVVQKVKKMAILLSYNFIANCIFTLLITFPQEKVTR</sequence>
<dbReference type="AlphaFoldDB" id="A0A226D0U7"/>
<feature type="transmembrane region" description="Helical" evidence="1">
    <location>
        <begin position="48"/>
        <end position="69"/>
    </location>
</feature>
<evidence type="ECO:0000313" key="2">
    <source>
        <dbReference type="EMBL" id="OXA38803.1"/>
    </source>
</evidence>
<accession>A0A226D0U7</accession>
<keyword evidence="1" id="KW-1133">Transmembrane helix</keyword>
<comment type="caution">
    <text evidence="2">The sequence shown here is derived from an EMBL/GenBank/DDBJ whole genome shotgun (WGS) entry which is preliminary data.</text>
</comment>
<dbReference type="EMBL" id="LNIX01000043">
    <property type="protein sequence ID" value="OXA38803.1"/>
    <property type="molecule type" value="Genomic_DNA"/>
</dbReference>
<keyword evidence="1" id="KW-0472">Membrane</keyword>
<feature type="transmembrane region" description="Helical" evidence="1">
    <location>
        <begin position="187"/>
        <end position="204"/>
    </location>
</feature>
<feature type="transmembrane region" description="Helical" evidence="1">
    <location>
        <begin position="81"/>
        <end position="104"/>
    </location>
</feature>
<proteinExistence type="predicted"/>
<keyword evidence="1" id="KW-0812">Transmembrane</keyword>
<reference evidence="2 3" key="1">
    <citation type="submission" date="2015-12" db="EMBL/GenBank/DDBJ databases">
        <title>The genome of Folsomia candida.</title>
        <authorList>
            <person name="Faddeeva A."/>
            <person name="Derks M.F."/>
            <person name="Anvar Y."/>
            <person name="Smit S."/>
            <person name="Van Straalen N."/>
            <person name="Roelofs D."/>
        </authorList>
    </citation>
    <scope>NUCLEOTIDE SEQUENCE [LARGE SCALE GENOMIC DNA]</scope>
    <source>
        <strain evidence="2 3">VU population</strain>
        <tissue evidence="2">Whole body</tissue>
    </source>
</reference>
<protein>
    <submittedName>
        <fullName evidence="2">Uncharacterized protein</fullName>
    </submittedName>
</protein>
<evidence type="ECO:0000313" key="3">
    <source>
        <dbReference type="Proteomes" id="UP000198287"/>
    </source>
</evidence>
<feature type="transmembrane region" description="Helical" evidence="1">
    <location>
        <begin position="298"/>
        <end position="319"/>
    </location>
</feature>
<feature type="transmembrane region" description="Helical" evidence="1">
    <location>
        <begin position="144"/>
        <end position="167"/>
    </location>
</feature>
<evidence type="ECO:0000256" key="1">
    <source>
        <dbReference type="SAM" id="Phobius"/>
    </source>
</evidence>
<feature type="transmembrane region" description="Helical" evidence="1">
    <location>
        <begin position="261"/>
        <end position="286"/>
    </location>
</feature>